<feature type="domain" description="Ancillary SecYEG translocon subunit/Cell division coordinator CpoB TPR" evidence="8">
    <location>
        <begin position="15"/>
        <end position="207"/>
    </location>
</feature>
<gene>
    <name evidence="9" type="ORF">GM668_25970</name>
</gene>
<sequence length="218" mass="23770">MAYDLEEQEQIATLKAWWNQYGNLTSWVLIAGLAAYSGWNGWNWYQRDQASSASNLYYEQQDALQAKDNAKVQRATADIESKFASTAYAPMAALAAAKYAFDANDLKSAKTQLQWVMDHGNDEYKALARVRMAGVLLDEKAYDEALKVLSVEVPAQFAAAVADRKGDILAAQNKLAEARTAYTAALAATDKKNPGRQLIQIKLESVGGTAPAEPKAAA</sequence>
<dbReference type="PANTHER" id="PTHR38035:SF1">
    <property type="entry name" value="ANCILLARY SECYEG TRANSLOCON SUBUNIT"/>
    <property type="match status" value="1"/>
</dbReference>
<dbReference type="EMBL" id="WNLA01000026">
    <property type="protein sequence ID" value="MTW05533.1"/>
    <property type="molecule type" value="Genomic_DNA"/>
</dbReference>
<comment type="caution">
    <text evidence="9">The sequence shown here is derived from an EMBL/GenBank/DDBJ whole genome shotgun (WGS) entry which is preliminary data.</text>
</comment>
<evidence type="ECO:0000256" key="1">
    <source>
        <dbReference type="ARBA" id="ARBA00004167"/>
    </source>
</evidence>
<keyword evidence="5" id="KW-1133">Transmembrane helix</keyword>
<dbReference type="GO" id="GO:0044877">
    <property type="term" value="F:protein-containing complex binding"/>
    <property type="evidence" value="ECO:0007669"/>
    <property type="project" value="InterPro"/>
</dbReference>
<evidence type="ECO:0000313" key="10">
    <source>
        <dbReference type="Proteomes" id="UP000484015"/>
    </source>
</evidence>
<evidence type="ECO:0000256" key="2">
    <source>
        <dbReference type="ARBA" id="ARBA00004236"/>
    </source>
</evidence>
<comment type="subcellular location">
    <subcellularLocation>
        <location evidence="2">Cell membrane</location>
    </subcellularLocation>
    <subcellularLocation>
        <location evidence="1">Membrane</location>
        <topology evidence="1">Single-pass membrane protein</topology>
    </subcellularLocation>
</comment>
<dbReference type="OrthoDB" id="8521102at2"/>
<protein>
    <submittedName>
        <fullName evidence="9">Tetratricopeptide repeat protein</fullName>
    </submittedName>
</protein>
<keyword evidence="6" id="KW-0472">Membrane</keyword>
<dbReference type="PANTHER" id="PTHR38035">
    <property type="entry name" value="UPF0070 PROTEIN YFGM"/>
    <property type="match status" value="1"/>
</dbReference>
<dbReference type="RefSeq" id="WP_155441884.1">
    <property type="nucleotide sequence ID" value="NZ_WNLA01000026.1"/>
</dbReference>
<dbReference type="AlphaFoldDB" id="A0A6L6Q6Q2"/>
<evidence type="ECO:0000256" key="7">
    <source>
        <dbReference type="ARBA" id="ARBA00023186"/>
    </source>
</evidence>
<dbReference type="GO" id="GO:0005886">
    <property type="term" value="C:plasma membrane"/>
    <property type="evidence" value="ECO:0007669"/>
    <property type="project" value="UniProtKB-SubCell"/>
</dbReference>
<reference evidence="9 10" key="1">
    <citation type="submission" date="2019-11" db="EMBL/GenBank/DDBJ databases">
        <title>Type strains purchased from KCTC, JCM and DSMZ.</title>
        <authorList>
            <person name="Lu H."/>
        </authorList>
    </citation>
    <scope>NUCLEOTIDE SEQUENCE [LARGE SCALE GENOMIC DNA]</scope>
    <source>
        <strain evidence="9 10">KCTC 42409</strain>
    </source>
</reference>
<name>A0A6L6Q6Q2_9BURK</name>
<keyword evidence="4" id="KW-0812">Transmembrane</keyword>
<evidence type="ECO:0000256" key="5">
    <source>
        <dbReference type="ARBA" id="ARBA00022989"/>
    </source>
</evidence>
<dbReference type="Proteomes" id="UP000484015">
    <property type="component" value="Unassembled WGS sequence"/>
</dbReference>
<dbReference type="InterPro" id="IPR018704">
    <property type="entry name" value="SecYEG/CpoB_TPR"/>
</dbReference>
<dbReference type="PIRSF" id="PIRSF006170">
    <property type="entry name" value="YfgM"/>
    <property type="match status" value="1"/>
</dbReference>
<dbReference type="InterPro" id="IPR026039">
    <property type="entry name" value="YfgM"/>
</dbReference>
<accession>A0A6L6Q6Q2</accession>
<keyword evidence="10" id="KW-1185">Reference proteome</keyword>
<keyword evidence="7" id="KW-0143">Chaperone</keyword>
<evidence type="ECO:0000256" key="3">
    <source>
        <dbReference type="ARBA" id="ARBA00022475"/>
    </source>
</evidence>
<evidence type="ECO:0000256" key="4">
    <source>
        <dbReference type="ARBA" id="ARBA00022692"/>
    </source>
</evidence>
<evidence type="ECO:0000256" key="6">
    <source>
        <dbReference type="ARBA" id="ARBA00023136"/>
    </source>
</evidence>
<evidence type="ECO:0000313" key="9">
    <source>
        <dbReference type="EMBL" id="MTW05533.1"/>
    </source>
</evidence>
<organism evidence="9 10">
    <name type="scientific">Pseudoduganella ginsengisoli</name>
    <dbReference type="NCBI Taxonomy" id="1462440"/>
    <lineage>
        <taxon>Bacteria</taxon>
        <taxon>Pseudomonadati</taxon>
        <taxon>Pseudomonadota</taxon>
        <taxon>Betaproteobacteria</taxon>
        <taxon>Burkholderiales</taxon>
        <taxon>Oxalobacteraceae</taxon>
        <taxon>Telluria group</taxon>
        <taxon>Pseudoduganella</taxon>
    </lineage>
</organism>
<evidence type="ECO:0000259" key="8">
    <source>
        <dbReference type="Pfam" id="PF09976"/>
    </source>
</evidence>
<keyword evidence="3" id="KW-1003">Cell membrane</keyword>
<dbReference type="Pfam" id="PF09976">
    <property type="entry name" value="TPR_21"/>
    <property type="match status" value="1"/>
</dbReference>
<proteinExistence type="predicted"/>